<accession>A0A139I2I4</accession>
<reference evidence="1 2" key="1">
    <citation type="submission" date="2015-07" db="EMBL/GenBank/DDBJ databases">
        <title>Comparative genomics of the Sigatoka disease complex on banana suggests a link between parallel evolutionary changes in Pseudocercospora fijiensis and Pseudocercospora eumusae and increased virulence on the banana host.</title>
        <authorList>
            <person name="Chang T.-C."/>
            <person name="Salvucci A."/>
            <person name="Crous P.W."/>
            <person name="Stergiopoulos I."/>
        </authorList>
    </citation>
    <scope>NUCLEOTIDE SEQUENCE [LARGE SCALE GENOMIC DNA]</scope>
    <source>
        <strain evidence="1 2">CBS 116634</strain>
    </source>
</reference>
<sequence length="148" mass="16893">MKCFSYSTRTSGDAASFLLSRWYRNSSMGRIRPIIGFIDEDLRWSGEVREEGLFDDALAQKPWTILNQARAASHWRVSKICGGTNMEMPSSSRIGCMWYCESFMHYATSWLLMTQGGRSGSITLSDTDRLFFRRVPLLHQPLPSDHAS</sequence>
<keyword evidence="2" id="KW-1185">Reference proteome</keyword>
<dbReference type="AlphaFoldDB" id="A0A139I2I4"/>
<gene>
    <name evidence="1" type="ORF">AC579_9360</name>
</gene>
<dbReference type="Proteomes" id="UP000073492">
    <property type="component" value="Unassembled WGS sequence"/>
</dbReference>
<comment type="caution">
    <text evidence="1">The sequence shown here is derived from an EMBL/GenBank/DDBJ whole genome shotgun (WGS) entry which is preliminary data.</text>
</comment>
<protein>
    <submittedName>
        <fullName evidence="1">Uncharacterized protein</fullName>
    </submittedName>
</protein>
<evidence type="ECO:0000313" key="1">
    <source>
        <dbReference type="EMBL" id="KXT08920.1"/>
    </source>
</evidence>
<proteinExistence type="predicted"/>
<organism evidence="1 2">
    <name type="scientific">Pseudocercospora musae</name>
    <dbReference type="NCBI Taxonomy" id="113226"/>
    <lineage>
        <taxon>Eukaryota</taxon>
        <taxon>Fungi</taxon>
        <taxon>Dikarya</taxon>
        <taxon>Ascomycota</taxon>
        <taxon>Pezizomycotina</taxon>
        <taxon>Dothideomycetes</taxon>
        <taxon>Dothideomycetidae</taxon>
        <taxon>Mycosphaerellales</taxon>
        <taxon>Mycosphaerellaceae</taxon>
        <taxon>Pseudocercospora</taxon>
    </lineage>
</organism>
<dbReference type="EMBL" id="LFZO01000390">
    <property type="protein sequence ID" value="KXT08920.1"/>
    <property type="molecule type" value="Genomic_DNA"/>
</dbReference>
<name>A0A139I2I4_9PEZI</name>
<evidence type="ECO:0000313" key="2">
    <source>
        <dbReference type="Proteomes" id="UP000073492"/>
    </source>
</evidence>